<evidence type="ECO:0000313" key="3">
    <source>
        <dbReference type="Proteomes" id="UP000007062"/>
    </source>
</evidence>
<feature type="non-terminal residue" evidence="1">
    <location>
        <position position="1"/>
    </location>
</feature>
<evidence type="ECO:0000313" key="1">
    <source>
        <dbReference type="EMBL" id="EAU76710.1"/>
    </source>
</evidence>
<dbReference type="HOGENOM" id="CLU_2102884_0_0_1"/>
<proteinExistence type="predicted"/>
<reference evidence="2" key="6">
    <citation type="submission" date="2020-05" db="UniProtKB">
        <authorList>
            <consortium name="EnsemblMetazoa"/>
        </authorList>
    </citation>
    <scope>IDENTIFICATION</scope>
    <source>
        <strain evidence="2">PEST</strain>
    </source>
</reference>
<sequence>GKPTTRHQTALLRDCLFILVRTRDKRKAKLIYRIECEARFWVRIELCPTNKIDRHTHAKKCRSVTMCVCVSRLTVRTCRPFSPEAISLIKRDRATERHYYSLVTTASGCSVAAPQL</sequence>
<reference evidence="1" key="5">
    <citation type="submission" date="2011-05" db="EMBL/GenBank/DDBJ databases">
        <authorList>
            <consortium name="VectorBase"/>
        </authorList>
    </citation>
    <scope>NUCLEOTIDE SEQUENCE</scope>
    <source>
        <strain evidence="1">PEST</strain>
    </source>
</reference>
<evidence type="ECO:0000313" key="2">
    <source>
        <dbReference type="EnsemblMetazoa" id="AGAP008688-PA"/>
    </source>
</evidence>
<reference evidence="1 3" key="1">
    <citation type="journal article" date="2002" name="Science">
        <title>The genome sequence of the malaria mosquito Anopheles gambiae.</title>
        <authorList>
            <person name="Holt R.A."/>
            <person name="Subramanian G.M."/>
            <person name="Halpern A."/>
            <person name="Sutton G.G."/>
            <person name="Charlab R."/>
            <person name="Nusskern D.R."/>
            <person name="Wincker P."/>
            <person name="Clark A.G."/>
            <person name="Ribeiro J.M."/>
            <person name="Wides R."/>
            <person name="Salzberg S.L."/>
            <person name="Loftus B."/>
            <person name="Yandell M."/>
            <person name="Majoros W.H."/>
            <person name="Rusch D.B."/>
            <person name="Lai Z."/>
            <person name="Kraft C.L."/>
            <person name="Abril J.F."/>
            <person name="Anthouard V."/>
            <person name="Arensburger P."/>
            <person name="Atkinson P.W."/>
            <person name="Baden H."/>
            <person name="de Berardinis V."/>
            <person name="Baldwin D."/>
            <person name="Benes V."/>
            <person name="Biedler J."/>
            <person name="Blass C."/>
            <person name="Bolanos R."/>
            <person name="Boscus D."/>
            <person name="Barnstead M."/>
            <person name="Cai S."/>
            <person name="Center A."/>
            <person name="Chaturverdi K."/>
            <person name="Christophides G.K."/>
            <person name="Chrystal M.A."/>
            <person name="Clamp M."/>
            <person name="Cravchik A."/>
            <person name="Curwen V."/>
            <person name="Dana A."/>
            <person name="Delcher A."/>
            <person name="Dew I."/>
            <person name="Evans C.A."/>
            <person name="Flanigan M."/>
            <person name="Grundschober-Freimoser A."/>
            <person name="Friedli L."/>
            <person name="Gu Z."/>
            <person name="Guan P."/>
            <person name="Guigo R."/>
            <person name="Hillenmeyer M.E."/>
            <person name="Hladun S.L."/>
            <person name="Hogan J.R."/>
            <person name="Hong Y.S."/>
            <person name="Hoover J."/>
            <person name="Jaillon O."/>
            <person name="Ke Z."/>
            <person name="Kodira C."/>
            <person name="Kokoza E."/>
            <person name="Koutsos A."/>
            <person name="Letunic I."/>
            <person name="Levitsky A."/>
            <person name="Liang Y."/>
            <person name="Lin J.J."/>
            <person name="Lobo N.F."/>
            <person name="Lopez J.R."/>
            <person name="Malek J.A."/>
            <person name="McIntosh T.C."/>
            <person name="Meister S."/>
            <person name="Miller J."/>
            <person name="Mobarry C."/>
            <person name="Mongin E."/>
            <person name="Murphy S.D."/>
            <person name="O'Brochta D.A."/>
            <person name="Pfannkoch C."/>
            <person name="Qi R."/>
            <person name="Regier M.A."/>
            <person name="Remington K."/>
            <person name="Shao H."/>
            <person name="Sharakhova M.V."/>
            <person name="Sitter C.D."/>
            <person name="Shetty J."/>
            <person name="Smith T.J."/>
            <person name="Strong R."/>
            <person name="Sun J."/>
            <person name="Thomasova D."/>
            <person name="Ton L.Q."/>
            <person name="Topalis P."/>
            <person name="Tu Z."/>
            <person name="Unger M.F."/>
            <person name="Walenz B."/>
            <person name="Wang A."/>
            <person name="Wang J."/>
            <person name="Wang M."/>
            <person name="Wang X."/>
            <person name="Woodford K.J."/>
            <person name="Wortman J.R."/>
            <person name="Wu M."/>
            <person name="Yao A."/>
            <person name="Zdobnov E.M."/>
            <person name="Zhang H."/>
            <person name="Zhao Q."/>
            <person name="Zhao S."/>
            <person name="Zhu S.C."/>
            <person name="Zhimulev I."/>
            <person name="Coluzzi M."/>
            <person name="della Torre A."/>
            <person name="Roth C.W."/>
            <person name="Louis C."/>
            <person name="Kalush F."/>
            <person name="Mural R.J."/>
            <person name="Myers E.W."/>
            <person name="Adams M.D."/>
            <person name="Smith H.O."/>
            <person name="Broder S."/>
            <person name="Gardner M.J."/>
            <person name="Fraser C.M."/>
            <person name="Birney E."/>
            <person name="Bork P."/>
            <person name="Brey P.T."/>
            <person name="Venter J.C."/>
            <person name="Weissenbach J."/>
            <person name="Kafatos F.C."/>
            <person name="Collins F.H."/>
            <person name="Hoffman S.L."/>
        </authorList>
    </citation>
    <scope>NUCLEOTIDE SEQUENCE [LARGE SCALE GENOMIC DNA]</scope>
    <source>
        <strain evidence="1 3">PEST</strain>
    </source>
</reference>
<protein>
    <submittedName>
        <fullName evidence="1">AGAP008688-PA</fullName>
    </submittedName>
</protein>
<reference evidence="1" key="2">
    <citation type="submission" date="2002-03" db="EMBL/GenBank/DDBJ databases">
        <authorList>
            <consortium name="The Anopheles Genome Sequencing Consortium"/>
        </authorList>
    </citation>
    <scope>NUCLEOTIDE SEQUENCE</scope>
    <source>
        <strain evidence="1">PEST</strain>
    </source>
</reference>
<reference evidence="1 2" key="3">
    <citation type="journal article" date="2004" name="Trends Parasitol.">
        <title>The Anopheles gambiae genome: an update.</title>
        <authorList>
            <person name="Mongin E."/>
            <person name="Louis C."/>
            <person name="Holt R.A."/>
            <person name="Birney E."/>
            <person name="Collins F.H."/>
        </authorList>
    </citation>
    <scope>NUCLEOTIDE SEQUENCE</scope>
    <source>
        <strain evidence="1 2">PEST</strain>
    </source>
</reference>
<dbReference type="AlphaFoldDB" id="A0NE38"/>
<dbReference type="VEuPathDB" id="VectorBase:AGAP008688"/>
<keyword evidence="3" id="KW-1185">Reference proteome</keyword>
<accession>A0NE38</accession>
<reference evidence="1" key="4">
    <citation type="journal article" date="2007" name="Genome Biol.">
        <title>Update of the Anopheles gambiae PEST genome assembly.</title>
        <authorList>
            <person name="Sharakhova M.V."/>
            <person name="Hammond M.P."/>
            <person name="Lobo N.F."/>
            <person name="Krzywinski J."/>
            <person name="Unger M.F."/>
            <person name="Hillenmeyer M.E."/>
            <person name="Bruggner R.V."/>
            <person name="Birney E."/>
            <person name="Collins F.H."/>
        </authorList>
    </citation>
    <scope>NUCLEOTIDE SEQUENCE</scope>
    <source>
        <strain evidence="1">PEST</strain>
    </source>
</reference>
<dbReference type="Proteomes" id="UP000007062">
    <property type="component" value="Chromosome 3R"/>
</dbReference>
<dbReference type="EnsemblMetazoa" id="AGAP008688-RA">
    <property type="protein sequence ID" value="AGAP008688-PA"/>
    <property type="gene ID" value="AGAP008688"/>
</dbReference>
<name>A0NE38_ANOGA</name>
<organism evidence="1">
    <name type="scientific">Anopheles gambiae</name>
    <name type="common">African malaria mosquito</name>
    <dbReference type="NCBI Taxonomy" id="7165"/>
    <lineage>
        <taxon>Eukaryota</taxon>
        <taxon>Metazoa</taxon>
        <taxon>Ecdysozoa</taxon>
        <taxon>Arthropoda</taxon>
        <taxon>Hexapoda</taxon>
        <taxon>Insecta</taxon>
        <taxon>Pterygota</taxon>
        <taxon>Neoptera</taxon>
        <taxon>Endopterygota</taxon>
        <taxon>Diptera</taxon>
        <taxon>Nematocera</taxon>
        <taxon>Culicoidea</taxon>
        <taxon>Culicidae</taxon>
        <taxon>Anophelinae</taxon>
        <taxon>Anopheles</taxon>
    </lineage>
</organism>
<dbReference type="EMBL" id="AAAB01008944">
    <property type="protein sequence ID" value="EAU76710.1"/>
    <property type="molecule type" value="Genomic_DNA"/>
</dbReference>
<gene>
    <name evidence="2" type="primary">1275531</name>
    <name evidence="1" type="ORF">AgaP_AGAP008688</name>
</gene>